<dbReference type="InterPro" id="IPR016024">
    <property type="entry name" value="ARM-type_fold"/>
</dbReference>
<keyword evidence="1" id="KW-0812">Transmembrane</keyword>
<dbReference type="Proteomes" id="UP001317705">
    <property type="component" value="Chromosome"/>
</dbReference>
<keyword evidence="1" id="KW-1133">Transmembrane helix</keyword>
<dbReference type="Gene3D" id="1.25.10.10">
    <property type="entry name" value="Leucine-rich Repeat Variant"/>
    <property type="match status" value="1"/>
</dbReference>
<reference evidence="2 3" key="1">
    <citation type="submission" date="2022-12" db="EMBL/GenBank/DDBJ databases">
        <title>Polyphasic characterization of Geotalea uranireducens NIT-SL11 newly isolated from a complex of sewage sludge and microbially reduced graphene oxide.</title>
        <authorList>
            <person name="Xie L."/>
            <person name="Yoshida N."/>
            <person name="Meng L."/>
        </authorList>
    </citation>
    <scope>NUCLEOTIDE SEQUENCE [LARGE SCALE GENOMIC DNA]</scope>
    <source>
        <strain evidence="2 3">NIT-SL11</strain>
    </source>
</reference>
<evidence type="ECO:0008006" key="4">
    <source>
        <dbReference type="Google" id="ProtNLM"/>
    </source>
</evidence>
<feature type="transmembrane region" description="Helical" evidence="1">
    <location>
        <begin position="17"/>
        <end position="39"/>
    </location>
</feature>
<dbReference type="InterPro" id="IPR011989">
    <property type="entry name" value="ARM-like"/>
</dbReference>
<evidence type="ECO:0000313" key="2">
    <source>
        <dbReference type="EMBL" id="BDV43093.1"/>
    </source>
</evidence>
<evidence type="ECO:0000313" key="3">
    <source>
        <dbReference type="Proteomes" id="UP001317705"/>
    </source>
</evidence>
<proteinExistence type="predicted"/>
<sequence>MHDIAQTLSIFEPLKSVVIFVNVVLFVVTLLLFVSLLFHKIHVERRARRLALLKECYLSELTRRFYDTQIPAPRPTNRLEFEALGGVLATMLVNVSGGMAEYVKRSIREIGIDAYYRRALSSRSWVKRFVALERLGYFRFPELKNVFTAVLESEHDPRLLAKAIWALSLIAEIDDLPVINQGLQNPHSHSAKFNEFIYSNIIKAFREREQERQLVEQFERFVGDPSLPVMLKRDMIQACGIEIFYPVQALVTGCFRQFHDVPEMRIACIRALERFSAVDTEWLLLECLADDDWRVRGVAARSAHLYSPRVLPALTKLLYDPNYHVRINSARSLTRMGEAGLNVLVRETRSADRFVRDVSQYMLKRVIYAP</sequence>
<dbReference type="SUPFAM" id="SSF48371">
    <property type="entry name" value="ARM repeat"/>
    <property type="match status" value="1"/>
</dbReference>
<gene>
    <name evidence="2" type="ORF">GURASL_20160</name>
</gene>
<keyword evidence="3" id="KW-1185">Reference proteome</keyword>
<dbReference type="InterPro" id="IPR021133">
    <property type="entry name" value="HEAT_type_2"/>
</dbReference>
<dbReference type="PROSITE" id="PS50077">
    <property type="entry name" value="HEAT_REPEAT"/>
    <property type="match status" value="1"/>
</dbReference>
<name>A0ABN6VS07_9BACT</name>
<dbReference type="RefSeq" id="WP_281999209.1">
    <property type="nucleotide sequence ID" value="NZ_AP027151.1"/>
</dbReference>
<protein>
    <recommendedName>
        <fullName evidence="4">HEAT repeat domain-containing protein</fullName>
    </recommendedName>
</protein>
<accession>A0ABN6VS07</accession>
<dbReference type="Pfam" id="PF13646">
    <property type="entry name" value="HEAT_2"/>
    <property type="match status" value="1"/>
</dbReference>
<dbReference type="EMBL" id="AP027151">
    <property type="protein sequence ID" value="BDV43093.1"/>
    <property type="molecule type" value="Genomic_DNA"/>
</dbReference>
<organism evidence="2 3">
    <name type="scientific">Geotalea uraniireducens</name>
    <dbReference type="NCBI Taxonomy" id="351604"/>
    <lineage>
        <taxon>Bacteria</taxon>
        <taxon>Pseudomonadati</taxon>
        <taxon>Thermodesulfobacteriota</taxon>
        <taxon>Desulfuromonadia</taxon>
        <taxon>Geobacterales</taxon>
        <taxon>Geobacteraceae</taxon>
        <taxon>Geotalea</taxon>
    </lineage>
</organism>
<evidence type="ECO:0000256" key="1">
    <source>
        <dbReference type="SAM" id="Phobius"/>
    </source>
</evidence>
<keyword evidence="1" id="KW-0472">Membrane</keyword>